<feature type="chain" id="PRO_5046693407" description="Oxygen tolerance" evidence="2">
    <location>
        <begin position="22"/>
        <end position="449"/>
    </location>
</feature>
<dbReference type="PANTHER" id="PTHR40940:SF1">
    <property type="entry name" value="PROTEIN BATD"/>
    <property type="match status" value="1"/>
</dbReference>
<name>A0ABQ6A0W5_9GAMM</name>
<keyword evidence="2" id="KW-0732">Signal</keyword>
<keyword evidence="1" id="KW-1133">Transmembrane helix</keyword>
<evidence type="ECO:0000256" key="1">
    <source>
        <dbReference type="SAM" id="Phobius"/>
    </source>
</evidence>
<dbReference type="Proteomes" id="UP001156682">
    <property type="component" value="Unassembled WGS sequence"/>
</dbReference>
<reference evidence="4" key="1">
    <citation type="journal article" date="2019" name="Int. J. Syst. Evol. Microbiol.">
        <title>The Global Catalogue of Microorganisms (GCM) 10K type strain sequencing project: providing services to taxonomists for standard genome sequencing and annotation.</title>
        <authorList>
            <consortium name="The Broad Institute Genomics Platform"/>
            <consortium name="The Broad Institute Genome Sequencing Center for Infectious Disease"/>
            <person name="Wu L."/>
            <person name="Ma J."/>
        </authorList>
    </citation>
    <scope>NUCLEOTIDE SEQUENCE [LARGE SCALE GENOMIC DNA]</scope>
    <source>
        <strain evidence="4">NBRC 100033</strain>
    </source>
</reference>
<feature type="transmembrane region" description="Helical" evidence="1">
    <location>
        <begin position="412"/>
        <end position="433"/>
    </location>
</feature>
<proteinExistence type="predicted"/>
<dbReference type="InterPro" id="IPR025738">
    <property type="entry name" value="BatD"/>
</dbReference>
<evidence type="ECO:0000256" key="2">
    <source>
        <dbReference type="SAM" id="SignalP"/>
    </source>
</evidence>
<dbReference type="EMBL" id="BSOR01000028">
    <property type="protein sequence ID" value="GLR64207.1"/>
    <property type="molecule type" value="Genomic_DNA"/>
</dbReference>
<sequence>MRLVKWLVAACLMLGVGQAQAVLITLNQTKLLAGSQLEILVEAPSSQAEAPTLKLPASWQAHFKLIEKTHWVEARPRGDYMHRWSLVLQHLQADSISRQLSLAPLKVNGQNSQPLLLNLVAVRKKPTPSKQRIKQPLEMQQQVDFTDAYVGQTLVYELLIRYQGFPIEPRLSQLEVEGATARQLGEGREQGFKQQGVHIQEARWQELLQLHKTDVTIAPRFFSSRLVFTGQSTGQLYETQTPELKVKVRPIPASWPAEQPWLPALGVNLEAAFLPKPKQLKQDEPLELQIHLDVVGQQARNLPQFKSLVSDNWRIEPLIEELSDRVVDGLLVGSLKQRFLLYPRQAGRLQLPNLTLHWWDVSKHQAAKTQVNLGQLSVLPKGNLNPSAVNKLDSTIAEPMDKKIEAQTNKGWLGWLLIILGSLTVAAACFFALKGQQKSLDLPPLNPNQ</sequence>
<dbReference type="RefSeq" id="WP_027851099.1">
    <property type="nucleotide sequence ID" value="NZ_BSOR01000028.1"/>
</dbReference>
<keyword evidence="4" id="KW-1185">Reference proteome</keyword>
<organism evidence="3 4">
    <name type="scientific">Marinospirillum insulare</name>
    <dbReference type="NCBI Taxonomy" id="217169"/>
    <lineage>
        <taxon>Bacteria</taxon>
        <taxon>Pseudomonadati</taxon>
        <taxon>Pseudomonadota</taxon>
        <taxon>Gammaproteobacteria</taxon>
        <taxon>Oceanospirillales</taxon>
        <taxon>Oceanospirillaceae</taxon>
        <taxon>Marinospirillum</taxon>
    </lineage>
</organism>
<keyword evidence="1" id="KW-0812">Transmembrane</keyword>
<feature type="signal peptide" evidence="2">
    <location>
        <begin position="1"/>
        <end position="21"/>
    </location>
</feature>
<evidence type="ECO:0008006" key="5">
    <source>
        <dbReference type="Google" id="ProtNLM"/>
    </source>
</evidence>
<evidence type="ECO:0000313" key="3">
    <source>
        <dbReference type="EMBL" id="GLR64207.1"/>
    </source>
</evidence>
<accession>A0ABQ6A0W5</accession>
<gene>
    <name evidence="3" type="ORF">GCM10007878_16450</name>
</gene>
<comment type="caution">
    <text evidence="3">The sequence shown here is derived from an EMBL/GenBank/DDBJ whole genome shotgun (WGS) entry which is preliminary data.</text>
</comment>
<keyword evidence="1" id="KW-0472">Membrane</keyword>
<dbReference type="PANTHER" id="PTHR40940">
    <property type="entry name" value="PROTEIN BATD-RELATED"/>
    <property type="match status" value="1"/>
</dbReference>
<protein>
    <recommendedName>
        <fullName evidence="5">Oxygen tolerance</fullName>
    </recommendedName>
</protein>
<evidence type="ECO:0000313" key="4">
    <source>
        <dbReference type="Proteomes" id="UP001156682"/>
    </source>
</evidence>